<dbReference type="Proteomes" id="UP000177383">
    <property type="component" value="Unassembled WGS sequence"/>
</dbReference>
<accession>A0A1F5ZN07</accession>
<sequence>MKIIKSFLLIIATIILIAFAYTRFFASENINPGLIYAAGGIDVTFDEDGWPFLETNFLPGDEATKWITVINNSTRKKRIGLKIRNTALSDGWFLPTALLLRIKDDQGKIIYGGADGKALILSYLMPFPQKLFDLPKNSQKRLEVRVKFKEQANNLYQNRSTMFNFSLGFIGTNLPNLP</sequence>
<organism evidence="1 2">
    <name type="scientific">Candidatus Gottesmanbacteria bacterium RIFCSPHIGHO2_01_FULL_39_10</name>
    <dbReference type="NCBI Taxonomy" id="1798375"/>
    <lineage>
        <taxon>Bacteria</taxon>
        <taxon>Candidatus Gottesmaniibacteriota</taxon>
    </lineage>
</organism>
<dbReference type="AlphaFoldDB" id="A0A1F5ZN07"/>
<protein>
    <submittedName>
        <fullName evidence="1">Uncharacterized protein</fullName>
    </submittedName>
</protein>
<dbReference type="STRING" id="1798375.A2773_05675"/>
<evidence type="ECO:0000313" key="2">
    <source>
        <dbReference type="Proteomes" id="UP000177383"/>
    </source>
</evidence>
<proteinExistence type="predicted"/>
<gene>
    <name evidence="1" type="ORF">A2773_05675</name>
</gene>
<name>A0A1F5ZN07_9BACT</name>
<dbReference type="EMBL" id="MFJE01000035">
    <property type="protein sequence ID" value="OGG13818.1"/>
    <property type="molecule type" value="Genomic_DNA"/>
</dbReference>
<reference evidence="1 2" key="1">
    <citation type="journal article" date="2016" name="Nat. Commun.">
        <title>Thousands of microbial genomes shed light on interconnected biogeochemical processes in an aquifer system.</title>
        <authorList>
            <person name="Anantharaman K."/>
            <person name="Brown C.T."/>
            <person name="Hug L.A."/>
            <person name="Sharon I."/>
            <person name="Castelle C.J."/>
            <person name="Probst A.J."/>
            <person name="Thomas B.C."/>
            <person name="Singh A."/>
            <person name="Wilkins M.J."/>
            <person name="Karaoz U."/>
            <person name="Brodie E.L."/>
            <person name="Williams K.H."/>
            <person name="Hubbard S.S."/>
            <person name="Banfield J.F."/>
        </authorList>
    </citation>
    <scope>NUCLEOTIDE SEQUENCE [LARGE SCALE GENOMIC DNA]</scope>
</reference>
<evidence type="ECO:0000313" key="1">
    <source>
        <dbReference type="EMBL" id="OGG13818.1"/>
    </source>
</evidence>
<comment type="caution">
    <text evidence="1">The sequence shown here is derived from an EMBL/GenBank/DDBJ whole genome shotgun (WGS) entry which is preliminary data.</text>
</comment>